<dbReference type="InterPro" id="IPR013113">
    <property type="entry name" value="SIP_FAD-bd"/>
</dbReference>
<dbReference type="InterPro" id="IPR017938">
    <property type="entry name" value="Riboflavin_synthase-like_b-brl"/>
</dbReference>
<dbReference type="GO" id="GO:0016491">
    <property type="term" value="F:oxidoreductase activity"/>
    <property type="evidence" value="ECO:0007669"/>
    <property type="project" value="InterPro"/>
</dbReference>
<sequence>MTAATRPESRFFPVKVSAITQLTPSFRRFTFRGDDLADYGDPGFDQRIKIVFPTASTPLSAMPTGADWWTRWRELDDDVRPPFRTYTTRYVRRDRREVDVDMVSHDVLGPASAWIAEARVGDDVLIFAPTTAHPDVSYGVDFVPPARTDDILLAGDETAAPAIAAILEQLSADVRGTVVLEVPDAEDAAYLPVHPGFDYRVGARAGRVRHDHLVVEVEAAAARLVPRGRGADVEEIDIDTDILWDVPRTAKGGAALKSARLYAWLAGEAGAIKTLRRHLVTDHGVDRRAVAFMGYWRLGKAEL</sequence>
<gene>
    <name evidence="2" type="ORF">GCM10017591_18180</name>
</gene>
<dbReference type="PANTHER" id="PTHR30157:SF0">
    <property type="entry name" value="NADPH-DEPENDENT FERRIC-CHELATE REDUCTASE"/>
    <property type="match status" value="1"/>
</dbReference>
<dbReference type="InterPro" id="IPR007037">
    <property type="entry name" value="SIP_rossman_dom"/>
</dbReference>
<dbReference type="EMBL" id="BSER01000009">
    <property type="protein sequence ID" value="GLJ95755.1"/>
    <property type="molecule type" value="Genomic_DNA"/>
</dbReference>
<dbReference type="PROSITE" id="PS51384">
    <property type="entry name" value="FAD_FR"/>
    <property type="match status" value="1"/>
</dbReference>
<protein>
    <submittedName>
        <fullName evidence="2">Siderophore-interacting protein</fullName>
    </submittedName>
</protein>
<dbReference type="AlphaFoldDB" id="A0A9W6HND7"/>
<dbReference type="InterPro" id="IPR039374">
    <property type="entry name" value="SIP_fam"/>
</dbReference>
<dbReference type="SUPFAM" id="SSF63380">
    <property type="entry name" value="Riboflavin synthase domain-like"/>
    <property type="match status" value="1"/>
</dbReference>
<evidence type="ECO:0000313" key="3">
    <source>
        <dbReference type="Proteomes" id="UP001142291"/>
    </source>
</evidence>
<dbReference type="Pfam" id="PF04954">
    <property type="entry name" value="SIP"/>
    <property type="match status" value="1"/>
</dbReference>
<keyword evidence="3" id="KW-1185">Reference proteome</keyword>
<dbReference type="InterPro" id="IPR017927">
    <property type="entry name" value="FAD-bd_FR_type"/>
</dbReference>
<dbReference type="Gene3D" id="2.40.30.10">
    <property type="entry name" value="Translation factors"/>
    <property type="match status" value="1"/>
</dbReference>
<dbReference type="CDD" id="cd06193">
    <property type="entry name" value="siderophore_interacting"/>
    <property type="match status" value="1"/>
</dbReference>
<dbReference type="Pfam" id="PF08021">
    <property type="entry name" value="FAD_binding_9"/>
    <property type="match status" value="1"/>
</dbReference>
<dbReference type="Gene3D" id="3.40.50.80">
    <property type="entry name" value="Nucleotide-binding domain of ferredoxin-NADP reductase (FNR) module"/>
    <property type="match status" value="1"/>
</dbReference>
<reference evidence="2" key="1">
    <citation type="journal article" date="2014" name="Int. J. Syst. Evol. Microbiol.">
        <title>Complete genome sequence of Corynebacterium casei LMG S-19264T (=DSM 44701T), isolated from a smear-ripened cheese.</title>
        <authorList>
            <consortium name="US DOE Joint Genome Institute (JGI-PGF)"/>
            <person name="Walter F."/>
            <person name="Albersmeier A."/>
            <person name="Kalinowski J."/>
            <person name="Ruckert C."/>
        </authorList>
    </citation>
    <scope>NUCLEOTIDE SEQUENCE</scope>
    <source>
        <strain evidence="2">VKM Ac-1940</strain>
    </source>
</reference>
<organism evidence="2 3">
    <name type="scientific">Microbacterium dextranolyticum</name>
    <dbReference type="NCBI Taxonomy" id="36806"/>
    <lineage>
        <taxon>Bacteria</taxon>
        <taxon>Bacillati</taxon>
        <taxon>Actinomycetota</taxon>
        <taxon>Actinomycetes</taxon>
        <taxon>Micrococcales</taxon>
        <taxon>Microbacteriaceae</taxon>
        <taxon>Microbacterium</taxon>
    </lineage>
</organism>
<feature type="domain" description="FAD-binding FR-type" evidence="1">
    <location>
        <begin position="9"/>
        <end position="144"/>
    </location>
</feature>
<evidence type="ECO:0000259" key="1">
    <source>
        <dbReference type="PROSITE" id="PS51384"/>
    </source>
</evidence>
<comment type="caution">
    <text evidence="2">The sequence shown here is derived from an EMBL/GenBank/DDBJ whole genome shotgun (WGS) entry which is preliminary data.</text>
</comment>
<reference evidence="2" key="2">
    <citation type="submission" date="2023-01" db="EMBL/GenBank/DDBJ databases">
        <authorList>
            <person name="Sun Q."/>
            <person name="Evtushenko L."/>
        </authorList>
    </citation>
    <scope>NUCLEOTIDE SEQUENCE</scope>
    <source>
        <strain evidence="2">VKM Ac-1940</strain>
    </source>
</reference>
<dbReference type="InterPro" id="IPR039261">
    <property type="entry name" value="FNR_nucleotide-bd"/>
</dbReference>
<dbReference type="PANTHER" id="PTHR30157">
    <property type="entry name" value="FERRIC REDUCTASE, NADPH-DEPENDENT"/>
    <property type="match status" value="1"/>
</dbReference>
<dbReference type="RefSeq" id="WP_204963779.1">
    <property type="nucleotide sequence ID" value="NZ_BAAAUR010000001.1"/>
</dbReference>
<dbReference type="Proteomes" id="UP001142291">
    <property type="component" value="Unassembled WGS sequence"/>
</dbReference>
<accession>A0A9W6HND7</accession>
<evidence type="ECO:0000313" key="2">
    <source>
        <dbReference type="EMBL" id="GLJ95755.1"/>
    </source>
</evidence>
<name>A0A9W6HND7_9MICO</name>
<proteinExistence type="predicted"/>